<dbReference type="InterPro" id="IPR053926">
    <property type="entry name" value="RecX_HTH_1st"/>
</dbReference>
<accession>A0A222FIA2</accession>
<dbReference type="AlphaFoldDB" id="A0A222FIA2"/>
<dbReference type="GO" id="GO:0005737">
    <property type="term" value="C:cytoplasm"/>
    <property type="evidence" value="ECO:0007669"/>
    <property type="project" value="UniProtKB-SubCell"/>
</dbReference>
<protein>
    <recommendedName>
        <fullName evidence="3 5">Regulatory protein RecX</fullName>
    </recommendedName>
</protein>
<evidence type="ECO:0000313" key="10">
    <source>
        <dbReference type="Proteomes" id="UP000202440"/>
    </source>
</evidence>
<reference evidence="9 10" key="1">
    <citation type="submission" date="2017-07" db="EMBL/GenBank/DDBJ databases">
        <title>Annotated genome sequence of Bacterioplanes sanyensis isolated from Red Sea.</title>
        <authorList>
            <person name="Rehman Z.U."/>
        </authorList>
    </citation>
    <scope>NUCLEOTIDE SEQUENCE [LARGE SCALE GENOMIC DNA]</scope>
    <source>
        <strain evidence="9 10">NV9</strain>
    </source>
</reference>
<gene>
    <name evidence="5" type="primary">recX</name>
    <name evidence="9" type="ORF">CHH28_08805</name>
</gene>
<name>A0A222FIA2_9GAMM</name>
<dbReference type="EMBL" id="CP022530">
    <property type="protein sequence ID" value="ASP38775.1"/>
    <property type="molecule type" value="Genomic_DNA"/>
</dbReference>
<comment type="similarity">
    <text evidence="2 5">Belongs to the RecX family.</text>
</comment>
<feature type="domain" description="RecX third three-helical" evidence="7">
    <location>
        <begin position="110"/>
        <end position="154"/>
    </location>
</feature>
<proteinExistence type="inferred from homology"/>
<evidence type="ECO:0000256" key="2">
    <source>
        <dbReference type="ARBA" id="ARBA00009695"/>
    </source>
</evidence>
<comment type="subcellular location">
    <subcellularLocation>
        <location evidence="1 5">Cytoplasm</location>
    </subcellularLocation>
</comment>
<evidence type="ECO:0000256" key="4">
    <source>
        <dbReference type="ARBA" id="ARBA00022490"/>
    </source>
</evidence>
<keyword evidence="4 5" id="KW-0963">Cytoplasm</keyword>
<dbReference type="Proteomes" id="UP000202440">
    <property type="component" value="Chromosome"/>
</dbReference>
<evidence type="ECO:0000259" key="6">
    <source>
        <dbReference type="Pfam" id="PF02631"/>
    </source>
</evidence>
<feature type="domain" description="RecX first three-helical" evidence="8">
    <location>
        <begin position="20"/>
        <end position="58"/>
    </location>
</feature>
<dbReference type="InterPro" id="IPR003783">
    <property type="entry name" value="Regulatory_RecX"/>
</dbReference>
<dbReference type="InterPro" id="IPR053925">
    <property type="entry name" value="RecX_HTH_3rd"/>
</dbReference>
<dbReference type="HAMAP" id="MF_01114">
    <property type="entry name" value="RecX"/>
    <property type="match status" value="1"/>
</dbReference>
<keyword evidence="10" id="KW-1185">Reference proteome</keyword>
<dbReference type="PANTHER" id="PTHR33602">
    <property type="entry name" value="REGULATORY PROTEIN RECX FAMILY PROTEIN"/>
    <property type="match status" value="1"/>
</dbReference>
<dbReference type="PANTHER" id="PTHR33602:SF1">
    <property type="entry name" value="REGULATORY PROTEIN RECX FAMILY PROTEIN"/>
    <property type="match status" value="1"/>
</dbReference>
<evidence type="ECO:0000313" key="9">
    <source>
        <dbReference type="EMBL" id="ASP38775.1"/>
    </source>
</evidence>
<evidence type="ECO:0000259" key="8">
    <source>
        <dbReference type="Pfam" id="PF21982"/>
    </source>
</evidence>
<evidence type="ECO:0000256" key="1">
    <source>
        <dbReference type="ARBA" id="ARBA00004496"/>
    </source>
</evidence>
<dbReference type="Pfam" id="PF02631">
    <property type="entry name" value="RecX_HTH2"/>
    <property type="match status" value="1"/>
</dbReference>
<sequence length="166" mass="19432">MPALTMQKPNSELDDLTSLKSAAVELLARRDYSRHELTRKLSPRTTQPQLLQQVLDELVEKGWQSDQRFAQLYARSRCQRGHGPMRIRQDMRQKGLADTLISQTLESLDIDWFELAHEAAQKKINSLANDPKWREKLYRFLGYRGFLSEQIQVAIEQVQQQSERSY</sequence>
<evidence type="ECO:0000256" key="5">
    <source>
        <dbReference type="HAMAP-Rule" id="MF_01114"/>
    </source>
</evidence>
<dbReference type="KEGG" id="bsan:CHH28_08805"/>
<dbReference type="Gene3D" id="1.10.10.10">
    <property type="entry name" value="Winged helix-like DNA-binding domain superfamily/Winged helix DNA-binding domain"/>
    <property type="match status" value="3"/>
</dbReference>
<comment type="function">
    <text evidence="5">Modulates RecA activity.</text>
</comment>
<evidence type="ECO:0000259" key="7">
    <source>
        <dbReference type="Pfam" id="PF21981"/>
    </source>
</evidence>
<dbReference type="InterPro" id="IPR053924">
    <property type="entry name" value="RecX_HTH_2nd"/>
</dbReference>
<dbReference type="Pfam" id="PF21981">
    <property type="entry name" value="RecX_HTH3"/>
    <property type="match status" value="1"/>
</dbReference>
<dbReference type="Pfam" id="PF21982">
    <property type="entry name" value="RecX_HTH1"/>
    <property type="match status" value="1"/>
</dbReference>
<dbReference type="GO" id="GO:0006282">
    <property type="term" value="P:regulation of DNA repair"/>
    <property type="evidence" value="ECO:0007669"/>
    <property type="project" value="UniProtKB-UniRule"/>
</dbReference>
<organism evidence="9 10">
    <name type="scientific">Bacterioplanes sanyensis</name>
    <dbReference type="NCBI Taxonomy" id="1249553"/>
    <lineage>
        <taxon>Bacteria</taxon>
        <taxon>Pseudomonadati</taxon>
        <taxon>Pseudomonadota</taxon>
        <taxon>Gammaproteobacteria</taxon>
        <taxon>Oceanospirillales</taxon>
        <taxon>Oceanospirillaceae</taxon>
        <taxon>Bacterioplanes</taxon>
    </lineage>
</organism>
<evidence type="ECO:0000256" key="3">
    <source>
        <dbReference type="ARBA" id="ARBA00018111"/>
    </source>
</evidence>
<dbReference type="InterPro" id="IPR036388">
    <property type="entry name" value="WH-like_DNA-bd_sf"/>
</dbReference>
<feature type="domain" description="RecX second three-helical" evidence="6">
    <location>
        <begin position="65"/>
        <end position="105"/>
    </location>
</feature>